<keyword evidence="1" id="KW-0472">Membrane</keyword>
<proteinExistence type="predicted"/>
<organism evidence="2 3">
    <name type="scientific">Phyllobacterium myrsinacearum</name>
    <dbReference type="NCBI Taxonomy" id="28101"/>
    <lineage>
        <taxon>Bacteria</taxon>
        <taxon>Pseudomonadati</taxon>
        <taxon>Pseudomonadota</taxon>
        <taxon>Alphaproteobacteria</taxon>
        <taxon>Hyphomicrobiales</taxon>
        <taxon>Phyllobacteriaceae</taxon>
        <taxon>Phyllobacterium</taxon>
    </lineage>
</organism>
<dbReference type="Pfam" id="PF10990">
    <property type="entry name" value="DUF2809"/>
    <property type="match status" value="1"/>
</dbReference>
<accession>A0A839ELU9</accession>
<name>A0A839ELU9_9HYPH</name>
<protein>
    <submittedName>
        <fullName evidence="2">Sterol desaturase/sphingolipid hydroxylase (Fatty acid hydroxylase superfamily)</fullName>
    </submittedName>
</protein>
<comment type="caution">
    <text evidence="2">The sequence shown here is derived from an EMBL/GenBank/DDBJ whole genome shotgun (WGS) entry which is preliminary data.</text>
</comment>
<dbReference type="RefSeq" id="WP_182549886.1">
    <property type="nucleotide sequence ID" value="NZ_JACGXN010000003.1"/>
</dbReference>
<keyword evidence="1" id="KW-1133">Transmembrane helix</keyword>
<sequence>MKTHFDRISFLIAILLFGVLALLATLGAQLGWIRSWAGDVLAVIWVYFIFKAALETRPVYLAFAAFGLAASVELTQYFMVHFGVHISNPTLRIVIGATPDWHDMLAYACGTMIVIFGELASGVAWRARMVER</sequence>
<dbReference type="AlphaFoldDB" id="A0A839ELU9"/>
<evidence type="ECO:0000313" key="2">
    <source>
        <dbReference type="EMBL" id="MBA8879258.1"/>
    </source>
</evidence>
<evidence type="ECO:0000313" key="3">
    <source>
        <dbReference type="Proteomes" id="UP000549052"/>
    </source>
</evidence>
<reference evidence="2 3" key="1">
    <citation type="submission" date="2020-07" db="EMBL/GenBank/DDBJ databases">
        <title>Genomic Encyclopedia of Type Strains, Phase IV (KMG-V): Genome sequencing to study the core and pangenomes of soil and plant-associated prokaryotes.</title>
        <authorList>
            <person name="Whitman W."/>
        </authorList>
    </citation>
    <scope>NUCLEOTIDE SEQUENCE [LARGE SCALE GENOMIC DNA]</scope>
    <source>
        <strain evidence="2 3">AN3</strain>
    </source>
</reference>
<dbReference type="InterPro" id="IPR021257">
    <property type="entry name" value="DUF2809"/>
</dbReference>
<feature type="transmembrane region" description="Helical" evidence="1">
    <location>
        <begin position="104"/>
        <end position="125"/>
    </location>
</feature>
<keyword evidence="1" id="KW-0812">Transmembrane</keyword>
<gene>
    <name evidence="2" type="ORF">FHW16_002976</name>
</gene>
<dbReference type="EMBL" id="JACGXN010000003">
    <property type="protein sequence ID" value="MBA8879258.1"/>
    <property type="molecule type" value="Genomic_DNA"/>
</dbReference>
<keyword evidence="3" id="KW-1185">Reference proteome</keyword>
<feature type="transmembrane region" description="Helical" evidence="1">
    <location>
        <begin position="37"/>
        <end position="54"/>
    </location>
</feature>
<feature type="transmembrane region" description="Helical" evidence="1">
    <location>
        <begin position="61"/>
        <end position="84"/>
    </location>
</feature>
<dbReference type="Proteomes" id="UP000549052">
    <property type="component" value="Unassembled WGS sequence"/>
</dbReference>
<evidence type="ECO:0000256" key="1">
    <source>
        <dbReference type="SAM" id="Phobius"/>
    </source>
</evidence>